<sequence>MNCLNEQQLMELLYREGNPENLKNYKNHLLECKKCTKEFLELIEIRDYLKGIGEENVEPVVIVMNNKPKKDMFSRFALVAASLILAFSIIFTGYQTKKVENAQKAIAQASINLEKRIDEVSYKTEKTARDNYLLIMGLKNYIDSSLMNNQNTRRATYEKF</sequence>
<dbReference type="RefSeq" id="WP_201327455.1">
    <property type="nucleotide sequence ID" value="NZ_AP017470.1"/>
</dbReference>
<proteinExistence type="predicted"/>
<dbReference type="AlphaFoldDB" id="A0A7R6PG70"/>
<keyword evidence="1" id="KW-0812">Transmembrane</keyword>
<accession>A0A7R6PG70</accession>
<dbReference type="Proteomes" id="UP000595564">
    <property type="component" value="Chromosome"/>
</dbReference>
<organism evidence="2 3">
    <name type="scientific">Thermotomaculum hydrothermale</name>
    <dbReference type="NCBI Taxonomy" id="981385"/>
    <lineage>
        <taxon>Bacteria</taxon>
        <taxon>Pseudomonadati</taxon>
        <taxon>Acidobacteriota</taxon>
        <taxon>Holophagae</taxon>
        <taxon>Thermotomaculales</taxon>
        <taxon>Thermotomaculaceae</taxon>
        <taxon>Thermotomaculum</taxon>
    </lineage>
</organism>
<evidence type="ECO:0000256" key="1">
    <source>
        <dbReference type="SAM" id="Phobius"/>
    </source>
</evidence>
<dbReference type="KEGG" id="thyd:TTHT_1675"/>
<keyword evidence="3" id="KW-1185">Reference proteome</keyword>
<feature type="transmembrane region" description="Helical" evidence="1">
    <location>
        <begin position="76"/>
        <end position="94"/>
    </location>
</feature>
<gene>
    <name evidence="2" type="ORF">TTHT_1675</name>
</gene>
<evidence type="ECO:0000313" key="3">
    <source>
        <dbReference type="Proteomes" id="UP000595564"/>
    </source>
</evidence>
<keyword evidence="1" id="KW-0472">Membrane</keyword>
<name>A0A7R6PG70_9BACT</name>
<keyword evidence="1" id="KW-1133">Transmembrane helix</keyword>
<reference evidence="2 3" key="1">
    <citation type="journal article" date="2012" name="Extremophiles">
        <title>Thermotomaculum hydrothermale gen. nov., sp. nov., a novel heterotrophic thermophile within the phylum Acidobacteria from a deep-sea hydrothermal vent chimney in the Southern Okinawa Trough.</title>
        <authorList>
            <person name="Izumi H."/>
            <person name="Nunoura T."/>
            <person name="Miyazaki M."/>
            <person name="Mino S."/>
            <person name="Toki T."/>
            <person name="Takai K."/>
            <person name="Sako Y."/>
            <person name="Sawabe T."/>
            <person name="Nakagawa S."/>
        </authorList>
    </citation>
    <scope>NUCLEOTIDE SEQUENCE [LARGE SCALE GENOMIC DNA]</scope>
    <source>
        <strain evidence="2 3">AC55</strain>
    </source>
</reference>
<dbReference type="EMBL" id="AP017470">
    <property type="protein sequence ID" value="BBB33153.1"/>
    <property type="molecule type" value="Genomic_DNA"/>
</dbReference>
<protein>
    <recommendedName>
        <fullName evidence="4">Zinc-finger domain-containing protein</fullName>
    </recommendedName>
</protein>
<evidence type="ECO:0008006" key="4">
    <source>
        <dbReference type="Google" id="ProtNLM"/>
    </source>
</evidence>
<evidence type="ECO:0000313" key="2">
    <source>
        <dbReference type="EMBL" id="BBB33153.1"/>
    </source>
</evidence>